<feature type="signal peptide" evidence="1">
    <location>
        <begin position="1"/>
        <end position="20"/>
    </location>
</feature>
<organism evidence="2 3">
    <name type="scientific">Wenyingzhuangia heitensis</name>
    <dbReference type="NCBI Taxonomy" id="1487859"/>
    <lineage>
        <taxon>Bacteria</taxon>
        <taxon>Pseudomonadati</taxon>
        <taxon>Bacteroidota</taxon>
        <taxon>Flavobacteriia</taxon>
        <taxon>Flavobacteriales</taxon>
        <taxon>Flavobacteriaceae</taxon>
        <taxon>Wenyingzhuangia</taxon>
    </lineage>
</organism>
<dbReference type="EMBL" id="JAASQL010000002">
    <property type="protein sequence ID" value="NIJ45337.1"/>
    <property type="molecule type" value="Genomic_DNA"/>
</dbReference>
<proteinExistence type="predicted"/>
<name>A0ABX0U914_9FLAO</name>
<dbReference type="RefSeq" id="WP_167187225.1">
    <property type="nucleotide sequence ID" value="NZ_JAASQL010000002.1"/>
</dbReference>
<sequence length="481" mass="54873">MKTIKVFFLISFLFMTSLFSQNKASITVVKNYKNWNWKEVYVAKNPYISVAVVPQAAGRILEYNLGEVPSLWINPKLMGKSFAPTDEVKMQEWRNFGGYRLVPLPIENCSVDKDGNTAKRWPPPAIIGDSPYKVEKGMDKKGNETIEVTSGIQDLPVPSYNGKLKRFVYPNKIEEKLEYSRSLYIEPNSSLVHINHHLKNVGDKEMKRGIMISSQHVSRSKPELTDGENFVAYIPFSKEYLLPNGKQYQVMSSPEARWKYINKNRFKLNKNNPEDVAKYYNHGTNWKGEVAPGIYEVEYDYNLMAGFHIVSSESWICYVNKTNNTAFAKMMEPYDTSLAYDHGLNMAIFCSGLETGYLETEVKTPLYNLKPSESFDYKEIHGAAKIQNTPVLAVTMAGITTQKLNCENGQVLGSYGIFVASSAYLVAENEKGVEIDRIFIEKVNPLQPLNVHVHYTKLFNKLKIVLVDGDNKEYELDKFNK</sequence>
<dbReference type="Proteomes" id="UP000745859">
    <property type="component" value="Unassembled WGS sequence"/>
</dbReference>
<feature type="chain" id="PRO_5046403482" evidence="1">
    <location>
        <begin position="21"/>
        <end position="481"/>
    </location>
</feature>
<evidence type="ECO:0000313" key="2">
    <source>
        <dbReference type="EMBL" id="NIJ45337.1"/>
    </source>
</evidence>
<keyword evidence="1" id="KW-0732">Signal</keyword>
<keyword evidence="3" id="KW-1185">Reference proteome</keyword>
<evidence type="ECO:0000256" key="1">
    <source>
        <dbReference type="SAM" id="SignalP"/>
    </source>
</evidence>
<accession>A0ABX0U914</accession>
<gene>
    <name evidence="2" type="ORF">FHR24_001805</name>
</gene>
<protein>
    <submittedName>
        <fullName evidence="2">Uncharacterized protein</fullName>
    </submittedName>
</protein>
<comment type="caution">
    <text evidence="2">The sequence shown here is derived from an EMBL/GenBank/DDBJ whole genome shotgun (WGS) entry which is preliminary data.</text>
</comment>
<reference evidence="2 3" key="1">
    <citation type="submission" date="2020-03" db="EMBL/GenBank/DDBJ databases">
        <title>Genomic Encyclopedia of Type Strains, Phase IV (KMG-IV): sequencing the most valuable type-strain genomes for metagenomic binning, comparative biology and taxonomic classification.</title>
        <authorList>
            <person name="Goeker M."/>
        </authorList>
    </citation>
    <scope>NUCLEOTIDE SEQUENCE [LARGE SCALE GENOMIC DNA]</scope>
    <source>
        <strain evidence="2 3">DSM 101599</strain>
    </source>
</reference>
<evidence type="ECO:0000313" key="3">
    <source>
        <dbReference type="Proteomes" id="UP000745859"/>
    </source>
</evidence>